<evidence type="ECO:0000313" key="9">
    <source>
        <dbReference type="EMBL" id="VYT67266.1"/>
    </source>
</evidence>
<evidence type="ECO:0000256" key="4">
    <source>
        <dbReference type="ARBA" id="ARBA00022692"/>
    </source>
</evidence>
<feature type="transmembrane region" description="Helical" evidence="7">
    <location>
        <begin position="239"/>
        <end position="259"/>
    </location>
</feature>
<evidence type="ECO:0000256" key="1">
    <source>
        <dbReference type="ARBA" id="ARBA00004651"/>
    </source>
</evidence>
<feature type="transmembrane region" description="Helical" evidence="7">
    <location>
        <begin position="271"/>
        <end position="289"/>
    </location>
</feature>
<dbReference type="SUPFAM" id="SSF103473">
    <property type="entry name" value="MFS general substrate transporter"/>
    <property type="match status" value="1"/>
</dbReference>
<feature type="domain" description="Major facilitator superfamily (MFS) profile" evidence="8">
    <location>
        <begin position="7"/>
        <end position="317"/>
    </location>
</feature>
<dbReference type="EMBL" id="CACRUX010000002">
    <property type="protein sequence ID" value="VYT67266.1"/>
    <property type="molecule type" value="Genomic_DNA"/>
</dbReference>
<dbReference type="CDD" id="cd17324">
    <property type="entry name" value="MFS_NepI_like"/>
    <property type="match status" value="1"/>
</dbReference>
<name>A0A6N2YN63_9FIRM</name>
<evidence type="ECO:0000256" key="7">
    <source>
        <dbReference type="SAM" id="Phobius"/>
    </source>
</evidence>
<accession>A0A6N2YN63</accession>
<feature type="transmembrane region" description="Helical" evidence="7">
    <location>
        <begin position="131"/>
        <end position="153"/>
    </location>
</feature>
<keyword evidence="5 7" id="KW-1133">Transmembrane helix</keyword>
<sequence>MDKTKMALIALAMMFFGTGITEFIPVGLLPMFSQEFGVSLSEAGSTVSLYAFGVAVGGVILTSLTAQVNRKRLLVFAVALFLIGHVFTAMATSFTWLLVGRIMAAAAHGLFFAIASSVAVSLVAPNKSAGAIAFIFSGFTIATAFAVPLGTYLSEFLSWRVSFWGVVTVAALTLWLNLRYIPNNAGQIVSKPSWGDQWKLITTPQIILSLVITVLGYGGTFATFTYLSPILQNITKISASAVSIVLIMYGIMIAIGNYLGGRFGNSNPIKALLYTFIVQSLILFSFYLTSGSPTAAIITVAGMGILAFMSVPMLQAT</sequence>
<feature type="transmembrane region" description="Helical" evidence="7">
    <location>
        <begin position="105"/>
        <end position="124"/>
    </location>
</feature>
<evidence type="ECO:0000256" key="2">
    <source>
        <dbReference type="ARBA" id="ARBA00022448"/>
    </source>
</evidence>
<feature type="transmembrane region" description="Helical" evidence="7">
    <location>
        <begin position="73"/>
        <end position="99"/>
    </location>
</feature>
<dbReference type="InterPro" id="IPR020846">
    <property type="entry name" value="MFS_dom"/>
</dbReference>
<dbReference type="RefSeq" id="WP_226974229.1">
    <property type="nucleotide sequence ID" value="NZ_CACRUX010000002.1"/>
</dbReference>
<proteinExistence type="predicted"/>
<gene>
    <name evidence="9" type="primary">ydhP</name>
    <name evidence="9" type="ORF">VRLFYP33_00281</name>
</gene>
<evidence type="ECO:0000256" key="3">
    <source>
        <dbReference type="ARBA" id="ARBA00022475"/>
    </source>
</evidence>
<dbReference type="AlphaFoldDB" id="A0A6N2YN63"/>
<dbReference type="PANTHER" id="PTHR43124:SF8">
    <property type="entry name" value="INNER MEMBRANE TRANSPORT PROTEIN YDHP"/>
    <property type="match status" value="1"/>
</dbReference>
<keyword evidence="6 7" id="KW-0472">Membrane</keyword>
<comment type="subcellular location">
    <subcellularLocation>
        <location evidence="1">Cell membrane</location>
        <topology evidence="1">Multi-pass membrane protein</topology>
    </subcellularLocation>
</comment>
<keyword evidence="2" id="KW-0813">Transport</keyword>
<dbReference type="PANTHER" id="PTHR43124">
    <property type="entry name" value="PURINE EFFLUX PUMP PBUE"/>
    <property type="match status" value="1"/>
</dbReference>
<evidence type="ECO:0000256" key="6">
    <source>
        <dbReference type="ARBA" id="ARBA00023136"/>
    </source>
</evidence>
<evidence type="ECO:0000259" key="8">
    <source>
        <dbReference type="PROSITE" id="PS50850"/>
    </source>
</evidence>
<dbReference type="InterPro" id="IPR036259">
    <property type="entry name" value="MFS_trans_sf"/>
</dbReference>
<dbReference type="InterPro" id="IPR011701">
    <property type="entry name" value="MFS"/>
</dbReference>
<protein>
    <submittedName>
        <fullName evidence="9">Inner membrane transport protein YdhP</fullName>
    </submittedName>
</protein>
<organism evidence="9">
    <name type="scientific">Veillonella ratti</name>
    <dbReference type="NCBI Taxonomy" id="103892"/>
    <lineage>
        <taxon>Bacteria</taxon>
        <taxon>Bacillati</taxon>
        <taxon>Bacillota</taxon>
        <taxon>Negativicutes</taxon>
        <taxon>Veillonellales</taxon>
        <taxon>Veillonellaceae</taxon>
        <taxon>Veillonella</taxon>
    </lineage>
</organism>
<reference evidence="9" key="1">
    <citation type="submission" date="2019-11" db="EMBL/GenBank/DDBJ databases">
        <authorList>
            <person name="Feng L."/>
        </authorList>
    </citation>
    <scope>NUCLEOTIDE SEQUENCE</scope>
    <source>
        <strain evidence="9">VrattiLFYP33</strain>
    </source>
</reference>
<evidence type="ECO:0000256" key="5">
    <source>
        <dbReference type="ARBA" id="ARBA00022989"/>
    </source>
</evidence>
<keyword evidence="3" id="KW-1003">Cell membrane</keyword>
<dbReference type="Gene3D" id="1.20.1250.20">
    <property type="entry name" value="MFS general substrate transporter like domains"/>
    <property type="match status" value="1"/>
</dbReference>
<feature type="transmembrane region" description="Helical" evidence="7">
    <location>
        <begin position="47"/>
        <end position="66"/>
    </location>
</feature>
<dbReference type="InterPro" id="IPR050189">
    <property type="entry name" value="MFS_Efflux_Transporters"/>
</dbReference>
<dbReference type="Pfam" id="PF07690">
    <property type="entry name" value="MFS_1"/>
    <property type="match status" value="1"/>
</dbReference>
<dbReference type="GO" id="GO:0022857">
    <property type="term" value="F:transmembrane transporter activity"/>
    <property type="evidence" value="ECO:0007669"/>
    <property type="project" value="InterPro"/>
</dbReference>
<feature type="transmembrane region" description="Helical" evidence="7">
    <location>
        <begin position="206"/>
        <end position="227"/>
    </location>
</feature>
<keyword evidence="4 7" id="KW-0812">Transmembrane</keyword>
<feature type="transmembrane region" description="Helical" evidence="7">
    <location>
        <begin position="295"/>
        <end position="314"/>
    </location>
</feature>
<dbReference type="PROSITE" id="PS50850">
    <property type="entry name" value="MFS"/>
    <property type="match status" value="1"/>
</dbReference>
<feature type="transmembrane region" description="Helical" evidence="7">
    <location>
        <begin position="159"/>
        <end position="178"/>
    </location>
</feature>
<dbReference type="GO" id="GO:0005886">
    <property type="term" value="C:plasma membrane"/>
    <property type="evidence" value="ECO:0007669"/>
    <property type="project" value="UniProtKB-SubCell"/>
</dbReference>